<dbReference type="Proteomes" id="UP000323386">
    <property type="component" value="Unassembled WGS sequence"/>
</dbReference>
<gene>
    <name evidence="2" type="ORF">PSFLO_01262</name>
</gene>
<feature type="region of interest" description="Disordered" evidence="1">
    <location>
        <begin position="274"/>
        <end position="318"/>
    </location>
</feature>
<feature type="compositionally biased region" description="Low complexity" evidence="1">
    <location>
        <begin position="557"/>
        <end position="585"/>
    </location>
</feature>
<protein>
    <submittedName>
        <fullName evidence="2">Uncharacterized protein</fullName>
    </submittedName>
</protein>
<dbReference type="EMBL" id="OOIP01000003">
    <property type="protein sequence ID" value="SPO35791.1"/>
    <property type="molecule type" value="Genomic_DNA"/>
</dbReference>
<keyword evidence="3" id="KW-1185">Reference proteome</keyword>
<evidence type="ECO:0000313" key="2">
    <source>
        <dbReference type="EMBL" id="SPO35791.1"/>
    </source>
</evidence>
<feature type="compositionally biased region" description="Basic and acidic residues" evidence="1">
    <location>
        <begin position="598"/>
        <end position="611"/>
    </location>
</feature>
<feature type="region of interest" description="Disordered" evidence="1">
    <location>
        <begin position="850"/>
        <end position="1013"/>
    </location>
</feature>
<feature type="compositionally biased region" description="Polar residues" evidence="1">
    <location>
        <begin position="713"/>
        <end position="736"/>
    </location>
</feature>
<feature type="compositionally biased region" description="Gly residues" evidence="1">
    <location>
        <begin position="741"/>
        <end position="753"/>
    </location>
</feature>
<organism evidence="2 3">
    <name type="scientific">Pseudozyma flocculosa</name>
    <dbReference type="NCBI Taxonomy" id="84751"/>
    <lineage>
        <taxon>Eukaryota</taxon>
        <taxon>Fungi</taxon>
        <taxon>Dikarya</taxon>
        <taxon>Basidiomycota</taxon>
        <taxon>Ustilaginomycotina</taxon>
        <taxon>Ustilaginomycetes</taxon>
        <taxon>Ustilaginales</taxon>
        <taxon>Ustilaginaceae</taxon>
        <taxon>Pseudozyma</taxon>
    </lineage>
</organism>
<feature type="compositionally biased region" description="Polar residues" evidence="1">
    <location>
        <begin position="920"/>
        <end position="929"/>
    </location>
</feature>
<feature type="region of interest" description="Disordered" evidence="1">
    <location>
        <begin position="351"/>
        <end position="487"/>
    </location>
</feature>
<proteinExistence type="predicted"/>
<reference evidence="2 3" key="1">
    <citation type="submission" date="2018-03" db="EMBL/GenBank/DDBJ databases">
        <authorList>
            <person name="Guldener U."/>
        </authorList>
    </citation>
    <scope>NUCLEOTIDE SEQUENCE [LARGE SCALE GENOMIC DNA]</scope>
    <source>
        <strain evidence="2 3">DAOM196992</strain>
    </source>
</reference>
<feature type="compositionally biased region" description="Low complexity" evidence="1">
    <location>
        <begin position="850"/>
        <end position="861"/>
    </location>
</feature>
<feature type="region of interest" description="Disordered" evidence="1">
    <location>
        <begin position="507"/>
        <end position="638"/>
    </location>
</feature>
<feature type="compositionally biased region" description="Low complexity" evidence="1">
    <location>
        <begin position="947"/>
        <end position="959"/>
    </location>
</feature>
<feature type="compositionally biased region" description="Basic and acidic residues" evidence="1">
    <location>
        <begin position="450"/>
        <end position="465"/>
    </location>
</feature>
<feature type="compositionally biased region" description="Basic and acidic residues" evidence="1">
    <location>
        <begin position="960"/>
        <end position="970"/>
    </location>
</feature>
<feature type="region of interest" description="Disordered" evidence="1">
    <location>
        <begin position="59"/>
        <end position="98"/>
    </location>
</feature>
<feature type="region of interest" description="Disordered" evidence="1">
    <location>
        <begin position="1"/>
        <end position="33"/>
    </location>
</feature>
<sequence length="1144" mass="118937">MALPISSPARPQLHSQDTLRPASSSQLSVDVAAHRRRSPSCSLTIFKGIAGAHISAHNPIVSKPAGPQPPAASNRGGGRFAGSFAGLGQHQASPQGGNDEAVNVHAVTDDGILLPFIDRPTEVEELLFDTKTNEPLLQRLCRVFGGSLQQPTRRGISEAWDELLEILVGTDRAILDDEDWLVRLETIIMDRSAELWGQLQRCLGADGLLLDASAHASVVRYDSWADGDARSDGGSDSPGSEPATPISEALPSSSSVEVDVRALYELPPSYYKQPVGKLRRPSMHDDHAEASLDAPSLSPRALRDQITSPSSPSLHLGEPLADIMEEPPKAGAVPATRPRSYSGKFAGLRIQAGPQHGARSPSTSSLSPGMGGRTSNPSSPLPTGVMSPAGPQRGGSALSPGAVDPSSAASTSFSHPRRLSLLAPAGGGGEHARHHHHRPDQQQGHHHRQQLHDTRDKALRADHPHPYGASSHGHSPTPSSLFDGHRQPRRRAMSFARSFAHLHSAMPTEASGSELAKQRAPAAAAERPRFRHQKSHSISHGEGISALEKPDAPAAPPQGLGLLPDGRTQHPSAGASSRARAMSMANPDTGHGLSPFPDHAERTRSTSDKTADSSSASIPGLLPDGRTRHPSGSQGSKDLSESIAAFRATMGLSTSPSGGARNEIKEESPAATVSEQRSRSRSRSRSSSPVSKPAAAAAATAPSTSPKGKAASRPSSHLPQSSPYYQQSAEAGSQPRQGAPSAGGSGLALGGGFSLAKSGANFKRPDAGPVRSLSNGSLGVSARYAGRGAGAGGSGGALHHASPYNFHSPPPVHRRPGGFASLAHEYDSAKRSRRATSESVGSVFSFQSNAVASSPGSSVASLDAEGSPQRTGLYHDGDDRNQSISPVSRIHAWSGRQSSADKTPLVRPFGPAAASASASETPGQSTPRASMSMKVGFTPSGYPFPPTSTVASSASAPSSKDGRVSPRSEARAPLPKPHHLAPSPHAACFLGPPGGPASGAPRSPSLVFPVSSDSAVSRARELGKKLDTDDGRAAGSRVASVCGDEAWSEVRGLILQTERSDVPDEALLESIGKKMRLVDHQEACKVGGREQDEADAILAEEGYGERWEAFAALCHALGVGQFEIGLAKRRCGPAIELVGSAAGP</sequence>
<feature type="compositionally biased region" description="Polar residues" evidence="1">
    <location>
        <begin position="360"/>
        <end position="378"/>
    </location>
</feature>
<feature type="region of interest" description="Disordered" evidence="1">
    <location>
        <begin position="225"/>
        <end position="253"/>
    </location>
</feature>
<accession>A0A5C3EXH4</accession>
<name>A0A5C3EXH4_9BASI</name>
<dbReference type="OrthoDB" id="2591449at2759"/>
<feature type="compositionally biased region" description="Polar residues" evidence="1">
    <location>
        <begin position="13"/>
        <end position="28"/>
    </location>
</feature>
<dbReference type="AlphaFoldDB" id="A0A5C3EXH4"/>
<evidence type="ECO:0000313" key="3">
    <source>
        <dbReference type="Proteomes" id="UP000323386"/>
    </source>
</evidence>
<feature type="region of interest" description="Disordered" evidence="1">
    <location>
        <begin position="651"/>
        <end position="805"/>
    </location>
</feature>
<feature type="compositionally biased region" description="Basic residues" evidence="1">
    <location>
        <begin position="432"/>
        <end position="449"/>
    </location>
</feature>
<feature type="compositionally biased region" description="Gly residues" evidence="1">
    <location>
        <begin position="787"/>
        <end position="796"/>
    </location>
</feature>
<feature type="compositionally biased region" description="Low complexity" evidence="1">
    <location>
        <begin position="685"/>
        <end position="707"/>
    </location>
</feature>
<evidence type="ECO:0000256" key="1">
    <source>
        <dbReference type="SAM" id="MobiDB-lite"/>
    </source>
</evidence>